<dbReference type="SUPFAM" id="SSF56672">
    <property type="entry name" value="DNA/RNA polymerases"/>
    <property type="match status" value="1"/>
</dbReference>
<dbReference type="InterPro" id="IPR043502">
    <property type="entry name" value="DNA/RNA_pol_sf"/>
</dbReference>
<dbReference type="PANTHER" id="PTHR34456">
    <property type="entry name" value="MITOVIRUS RNA-DEPENDENT RNA POLYMERASE"/>
    <property type="match status" value="1"/>
</dbReference>
<evidence type="ECO:0000256" key="3">
    <source>
        <dbReference type="ARBA" id="ARBA00022695"/>
    </source>
</evidence>
<protein>
    <submittedName>
        <fullName evidence="4">RNA-dependent RNA polymerase</fullName>
    </submittedName>
</protein>
<sequence length="748" mass="86057">MVLFCLTMLRGRRHFDYLIMSFSPTMKNNKDRSNLPTLSTDLPFRKQARRLPSRKSLIRFDRRQRLIKKIDKSYRYLRVVGEHFEFPCDFKSNLDFMMKEFKRLALTRGLKWAITRFKESRLCFTKALCSQPIHIEGLPTNQRGFPTWFADRLPHQVTNSDVRMWLTLLTVSRAFTLPPVLDTETITEESKSVINLCDKITISDILRNELGVRPKFLKWADPHMSTKAGPNGQALLTSIHDLTLLPPQLSEDLLLLGGKRLRLYWRQLSAGGSICPDISGFCASSFGVNTNRNSIRRLSFFSDKEGKSRVIAIVDYWSQSVLRPLHDHLSMILKGISTDCTFNQNHFHSCLKQGPFWSLDLRAATDRMPVELQEYVIRHILGINRASAWRRVLTQWEFDTRDGPVTYRAGQPMGAYSSWPSMALTHHVIVRLAARRVGITNFCDYALLGDDIVIANGKVADSYKELLHQFDMPISEQKSHTSKGMYEFAKRWVLNGEEVTGFSLSGLLSVTKCYPLFSNFIENQLLHGLSFKQSSGPEHLLADLMKADGKYQHSVRTSKLLKIFTLMKDILLRDEAHKLDSLLECMALPKLSHDLFLKIVRICLKNQCASDISEFNVQRSRFCNKLMDLTDTELGYEAQVSDLLYDFLLETHPIGRLFSISVGNSIDDWIKVKSGTIGDVIDVWKSNILQNSRFSLDVFSMRNCHSQVFNQSRLVKDLWRSLKKYFQIPTEEEELQEVVRKKVLGVNS</sequence>
<keyword evidence="3" id="KW-0548">Nucleotidyltransferase</keyword>
<dbReference type="Pfam" id="PF05919">
    <property type="entry name" value="Mitovir_RNA_pol"/>
    <property type="match status" value="1"/>
</dbReference>
<keyword evidence="1 4" id="KW-0696">RNA-directed RNA polymerase</keyword>
<dbReference type="EMBL" id="MN628260">
    <property type="protein sequence ID" value="QIP68031.1"/>
    <property type="molecule type" value="Genomic_RNA"/>
</dbReference>
<reference evidence="4" key="1">
    <citation type="submission" date="2019-10" db="EMBL/GenBank/DDBJ databases">
        <title>The virome associated to Eryshiphales from vegetable crops in Italy.</title>
        <authorList>
            <person name="Chiapello M."/>
            <person name="Turina M."/>
        </authorList>
    </citation>
    <scope>NUCLEOTIDE SEQUENCE</scope>
    <source>
        <strain evidence="4">PM-A_DN21517</strain>
    </source>
</reference>
<proteinExistence type="predicted"/>
<dbReference type="InterPro" id="IPR008686">
    <property type="entry name" value="RNA_pol_mitovir"/>
</dbReference>
<dbReference type="GO" id="GO:0003968">
    <property type="term" value="F:RNA-directed RNA polymerase activity"/>
    <property type="evidence" value="ECO:0007669"/>
    <property type="project" value="UniProtKB-KW"/>
</dbReference>
<evidence type="ECO:0000256" key="2">
    <source>
        <dbReference type="ARBA" id="ARBA00022679"/>
    </source>
</evidence>
<evidence type="ECO:0000256" key="1">
    <source>
        <dbReference type="ARBA" id="ARBA00022484"/>
    </source>
</evidence>
<evidence type="ECO:0000313" key="4">
    <source>
        <dbReference type="EMBL" id="QIP68031.1"/>
    </source>
</evidence>
<dbReference type="PANTHER" id="PTHR34456:SF13">
    <property type="entry name" value="REVERSE TRANSCRIPTASE DOMAIN-CONTAINING PROTEIN"/>
    <property type="match status" value="1"/>
</dbReference>
<accession>A0A6G9EM97</accession>
<organism evidence="4">
    <name type="scientific">Erysiphales associated mitovirus 1</name>
    <dbReference type="NCBI Taxonomy" id="2719863"/>
    <lineage>
        <taxon>Viruses</taxon>
        <taxon>Riboviria</taxon>
        <taxon>Orthornavirae</taxon>
        <taxon>Lenarviricota</taxon>
        <taxon>Howeltoviricetes</taxon>
        <taxon>Cryppavirales</taxon>
        <taxon>Mitoviridae</taxon>
        <taxon>Mitovirus</taxon>
    </lineage>
</organism>
<name>A0A6G9EM97_9VIRU</name>
<keyword evidence="2" id="KW-0808">Transferase</keyword>